<dbReference type="Pfam" id="PF00072">
    <property type="entry name" value="Response_reg"/>
    <property type="match status" value="1"/>
</dbReference>
<dbReference type="PANTHER" id="PTHR44591:SF3">
    <property type="entry name" value="RESPONSE REGULATORY DOMAIN-CONTAINING PROTEIN"/>
    <property type="match status" value="1"/>
</dbReference>
<dbReference type="RefSeq" id="WP_367877223.1">
    <property type="nucleotide sequence ID" value="NZ_JBFNXX010000005.1"/>
</dbReference>
<evidence type="ECO:0000313" key="4">
    <source>
        <dbReference type="EMBL" id="MEW9919514.1"/>
    </source>
</evidence>
<evidence type="ECO:0000259" key="3">
    <source>
        <dbReference type="PROSITE" id="PS50110"/>
    </source>
</evidence>
<dbReference type="InterPro" id="IPR011006">
    <property type="entry name" value="CheY-like_superfamily"/>
</dbReference>
<reference evidence="4 5" key="1">
    <citation type="submission" date="2024-07" db="EMBL/GenBank/DDBJ databases">
        <title>Marimonas sp.nov., isolated from tidal-flat sediment.</title>
        <authorList>
            <person name="Jayan J.N."/>
            <person name="Lee S.S."/>
        </authorList>
    </citation>
    <scope>NUCLEOTIDE SEQUENCE [LARGE SCALE GENOMIC DNA]</scope>
    <source>
        <strain evidence="4 5">MJW-29</strain>
    </source>
</reference>
<evidence type="ECO:0000313" key="5">
    <source>
        <dbReference type="Proteomes" id="UP001556098"/>
    </source>
</evidence>
<dbReference type="SUPFAM" id="SSF52172">
    <property type="entry name" value="CheY-like"/>
    <property type="match status" value="1"/>
</dbReference>
<keyword evidence="1 2" id="KW-0597">Phosphoprotein</keyword>
<evidence type="ECO:0000256" key="1">
    <source>
        <dbReference type="ARBA" id="ARBA00022553"/>
    </source>
</evidence>
<gene>
    <name evidence="4" type="ORF">AB2B41_07865</name>
</gene>
<name>A0ABV3RKT9_9RHOB</name>
<feature type="domain" description="Response regulatory" evidence="3">
    <location>
        <begin position="9"/>
        <end position="123"/>
    </location>
</feature>
<dbReference type="PROSITE" id="PS50110">
    <property type="entry name" value="RESPONSE_REGULATORY"/>
    <property type="match status" value="1"/>
</dbReference>
<protein>
    <submittedName>
        <fullName evidence="4">Response regulator</fullName>
    </submittedName>
</protein>
<keyword evidence="5" id="KW-1185">Reference proteome</keyword>
<proteinExistence type="predicted"/>
<dbReference type="InterPro" id="IPR001789">
    <property type="entry name" value="Sig_transdc_resp-reg_receiver"/>
</dbReference>
<comment type="caution">
    <text evidence="4">The sequence shown here is derived from an EMBL/GenBank/DDBJ whole genome shotgun (WGS) entry which is preliminary data.</text>
</comment>
<organism evidence="4 5">
    <name type="scientific">Sulfitobacter sediminis</name>
    <dbReference type="NCBI Taxonomy" id="3234186"/>
    <lineage>
        <taxon>Bacteria</taxon>
        <taxon>Pseudomonadati</taxon>
        <taxon>Pseudomonadota</taxon>
        <taxon>Alphaproteobacteria</taxon>
        <taxon>Rhodobacterales</taxon>
        <taxon>Roseobacteraceae</taxon>
        <taxon>Sulfitobacter</taxon>
    </lineage>
</organism>
<dbReference type="PANTHER" id="PTHR44591">
    <property type="entry name" value="STRESS RESPONSE REGULATOR PROTEIN 1"/>
    <property type="match status" value="1"/>
</dbReference>
<evidence type="ECO:0000256" key="2">
    <source>
        <dbReference type="PROSITE-ProRule" id="PRU00169"/>
    </source>
</evidence>
<feature type="modified residue" description="4-aspartylphosphate" evidence="2">
    <location>
        <position position="58"/>
    </location>
</feature>
<dbReference type="SMART" id="SM00448">
    <property type="entry name" value="REC"/>
    <property type="match status" value="1"/>
</dbReference>
<dbReference type="InterPro" id="IPR050595">
    <property type="entry name" value="Bact_response_regulator"/>
</dbReference>
<dbReference type="EMBL" id="JBFNXX010000005">
    <property type="protein sequence ID" value="MEW9919514.1"/>
    <property type="molecule type" value="Genomic_DNA"/>
</dbReference>
<accession>A0ABV3RKT9</accession>
<dbReference type="Gene3D" id="3.40.50.2300">
    <property type="match status" value="1"/>
</dbReference>
<sequence length="152" mass="16182">MLNTSPNKAMLIVDTDEAFRDCLASDMRKRGFDVRTCATVQESMATIEANSPRYAIIDIRLGEDNGLVVLKALNQSSSEVRSVILTSHGDARTAVAAIKLGACDYLLKPSSAEEIIGALVGSADAYLDAPEPPVSVVKSQSGYFEESLDAVA</sequence>
<dbReference type="Proteomes" id="UP001556098">
    <property type="component" value="Unassembled WGS sequence"/>
</dbReference>